<gene>
    <name evidence="7" type="ORF">CCMP2556_LOCUS49896</name>
</gene>
<evidence type="ECO:0000256" key="1">
    <source>
        <dbReference type="ARBA" id="ARBA00004141"/>
    </source>
</evidence>
<feature type="transmembrane region" description="Helical" evidence="5">
    <location>
        <begin position="12"/>
        <end position="40"/>
    </location>
</feature>
<evidence type="ECO:0000313" key="7">
    <source>
        <dbReference type="EMBL" id="CAK9106832.1"/>
    </source>
</evidence>
<evidence type="ECO:0000256" key="5">
    <source>
        <dbReference type="SAM" id="Phobius"/>
    </source>
</evidence>
<dbReference type="InterPro" id="IPR049452">
    <property type="entry name" value="Anoctamin_TM"/>
</dbReference>
<keyword evidence="4 5" id="KW-0472">Membrane</keyword>
<feature type="transmembrane region" description="Helical" evidence="5">
    <location>
        <begin position="386"/>
        <end position="406"/>
    </location>
</feature>
<dbReference type="Proteomes" id="UP001642484">
    <property type="component" value="Unassembled WGS sequence"/>
</dbReference>
<proteinExistence type="predicted"/>
<name>A0ABP0S3D7_9DINO</name>
<evidence type="ECO:0000256" key="2">
    <source>
        <dbReference type="ARBA" id="ARBA00022692"/>
    </source>
</evidence>
<dbReference type="EMBL" id="CAXAMN010026916">
    <property type="protein sequence ID" value="CAK9106832.1"/>
    <property type="molecule type" value="Genomic_DNA"/>
</dbReference>
<evidence type="ECO:0000313" key="8">
    <source>
        <dbReference type="Proteomes" id="UP001642484"/>
    </source>
</evidence>
<comment type="caution">
    <text evidence="7">The sequence shown here is derived from an EMBL/GenBank/DDBJ whole genome shotgun (WGS) entry which is preliminary data.</text>
</comment>
<evidence type="ECO:0000256" key="3">
    <source>
        <dbReference type="ARBA" id="ARBA00022989"/>
    </source>
</evidence>
<keyword evidence="3 5" id="KW-1133">Transmembrane helix</keyword>
<feature type="transmembrane region" description="Helical" evidence="5">
    <location>
        <begin position="851"/>
        <end position="874"/>
    </location>
</feature>
<sequence>MRSQPDVQRWLLLLGAAVTFFVFAPRGLLVGLVVLALLGGRCPQRLLRRKTRDSELKPIVETSQDETSNDGDWGATLVLVFEAKDPMTNVQQLKIRADENSWTLEESDSDEHGGLSPGELLERLRNAGLSYRLGSSAAGEFIFCLVRLPEETAQANLSFYPIDLQLDADEAQRYASDLGMLLALRSEVRDWEEIHPCESFDTRGEMQSPPEMLEDVWEDLHMRFCPQIPGRVFQHYPLVGKSGKTALSSILTPSQRLRMLLSLVGDDLPGAVGTMGPGLKLDQWKKPKFYNCLLHTCRNFGASRVARAASSAHVQRDFPKGFSFYFLMQEPRDATFQRLQMKFGRPSSALFQHGLLSGVVDKKLPSILQHYFGQQIGFYFAFLQHLFSYGFALSVLVAPLLAVYSVDWAKHLVQAVAQEKPLFLLDEMVSEISHLDASRSRWPLWSLMVGLTTTVWGQCVIESWHRQEKRLARQWGCHPWRRALTRPSFRGKLAVSRVDGRLAFVHRNRRLFQARVIAVNLCFLCLWALVFGVLGAFFLRTDQVQVATENYASLGAMFSVASVLSYHLFRLVANALTEAENHREESSWETSILLKKWALTVIVQCWAPLHLLFVRPYLWPCAYGEPELRKQLRIEQCEFWDQECCDQELRSGGQVLVSFAEVRGEAVLRHARQFIAGWLVSKIFVHNLLKWIVPRLCGFLCTRGLYPLLAVDFAEDVLTDLALESQGTRRRMHRSRLRRWLCPKRPRYGRSATDLGDAGPSNMPAELIFACECQLDKQDPWEVLDTATDLSVHFLVVSLTTVIYPFAPVLFLMHLLVEFQMDFFQLLDRRQPQPRAGHGLPEAWMAIFQSYVYVGALFNLAIVAFRTNLVVNIFGEGPAVHIAFFSTAMLLMVLVLGIVHLVIPRVPSKVVEHLQREREVEAFFIGQSGRRERTERPKEASVVHRSEADERCESLRDIEKGQVKAQAFFYGYDIRLRLS</sequence>
<organism evidence="7 8">
    <name type="scientific">Durusdinium trenchii</name>
    <dbReference type="NCBI Taxonomy" id="1381693"/>
    <lineage>
        <taxon>Eukaryota</taxon>
        <taxon>Sar</taxon>
        <taxon>Alveolata</taxon>
        <taxon>Dinophyceae</taxon>
        <taxon>Suessiales</taxon>
        <taxon>Symbiodiniaceae</taxon>
        <taxon>Durusdinium</taxon>
    </lineage>
</organism>
<dbReference type="InterPro" id="IPR007632">
    <property type="entry name" value="Anoctamin"/>
</dbReference>
<feature type="transmembrane region" description="Helical" evidence="5">
    <location>
        <begin position="794"/>
        <end position="817"/>
    </location>
</feature>
<dbReference type="PANTHER" id="PTHR12308">
    <property type="entry name" value="ANOCTAMIN"/>
    <property type="match status" value="1"/>
</dbReference>
<dbReference type="PANTHER" id="PTHR12308:SF73">
    <property type="entry name" value="ANOCTAMIN"/>
    <property type="match status" value="1"/>
</dbReference>
<evidence type="ECO:0000256" key="4">
    <source>
        <dbReference type="ARBA" id="ARBA00023136"/>
    </source>
</evidence>
<keyword evidence="8" id="KW-1185">Reference proteome</keyword>
<reference evidence="7 8" key="1">
    <citation type="submission" date="2024-02" db="EMBL/GenBank/DDBJ databases">
        <authorList>
            <person name="Chen Y."/>
            <person name="Shah S."/>
            <person name="Dougan E. K."/>
            <person name="Thang M."/>
            <person name="Chan C."/>
        </authorList>
    </citation>
    <scope>NUCLEOTIDE SEQUENCE [LARGE SCALE GENOMIC DNA]</scope>
</reference>
<accession>A0ABP0S3D7</accession>
<keyword evidence="2 5" id="KW-0812">Transmembrane</keyword>
<feature type="domain" description="Anoctamin transmembrane" evidence="6">
    <location>
        <begin position="369"/>
        <end position="917"/>
    </location>
</feature>
<feature type="transmembrane region" description="Helical" evidence="5">
    <location>
        <begin position="551"/>
        <end position="576"/>
    </location>
</feature>
<evidence type="ECO:0000259" key="6">
    <source>
        <dbReference type="Pfam" id="PF04547"/>
    </source>
</evidence>
<dbReference type="Pfam" id="PF04547">
    <property type="entry name" value="Anoctamin"/>
    <property type="match status" value="1"/>
</dbReference>
<protein>
    <recommendedName>
        <fullName evidence="6">Anoctamin transmembrane domain-containing protein</fullName>
    </recommendedName>
</protein>
<comment type="subcellular location">
    <subcellularLocation>
        <location evidence="1">Membrane</location>
        <topology evidence="1">Multi-pass membrane protein</topology>
    </subcellularLocation>
</comment>
<feature type="transmembrane region" description="Helical" evidence="5">
    <location>
        <begin position="516"/>
        <end position="539"/>
    </location>
</feature>
<feature type="transmembrane region" description="Helical" evidence="5">
    <location>
        <begin position="880"/>
        <end position="903"/>
    </location>
</feature>